<dbReference type="Gene3D" id="3.40.630.30">
    <property type="match status" value="1"/>
</dbReference>
<keyword evidence="2" id="KW-0012">Acyltransferase</keyword>
<dbReference type="AlphaFoldDB" id="A0A6J7IMF4"/>
<reference evidence="4" key="1">
    <citation type="submission" date="2020-05" db="EMBL/GenBank/DDBJ databases">
        <authorList>
            <person name="Chiriac C."/>
            <person name="Salcher M."/>
            <person name="Ghai R."/>
            <person name="Kavagutti S V."/>
        </authorList>
    </citation>
    <scope>NUCLEOTIDE SEQUENCE</scope>
</reference>
<keyword evidence="1" id="KW-0808">Transferase</keyword>
<gene>
    <name evidence="4" type="ORF">UFOPK3772_00284</name>
</gene>
<dbReference type="SUPFAM" id="SSF55729">
    <property type="entry name" value="Acyl-CoA N-acyltransferases (Nat)"/>
    <property type="match status" value="1"/>
</dbReference>
<sequence>MGEDDMLIKAPMRCRPMGLTMVDGFLDGPDVDRAYEVVSESDYAMIGRVESSRESLRFQIASPDAAQDEHRLVEGEDGEPVGVLVIERDAAARLVFADAYCLPGLEADVLAPLAAMGIAAGGRLSQGEPGWQMEAGVLAKDVAACAVLEASGYRPVRRFWQMGIGLAGYPLGEPAAPPGVTRSVAASEGDRRLLHSIHESAFAEHFGSVARPYEQWLAWHKDRQDAAPDLWWLAWLDGEPVAEITQDHSRDGVNAAYVRSLGVAPSARGLGIGRWLLQCAFAEAARRGREQACLTVDSDNTTGATALYESAGMASEVVIDLLRRPVGASG</sequence>
<accession>A0A6J7IMF4</accession>
<dbReference type="GO" id="GO:0016747">
    <property type="term" value="F:acyltransferase activity, transferring groups other than amino-acyl groups"/>
    <property type="evidence" value="ECO:0007669"/>
    <property type="project" value="InterPro"/>
</dbReference>
<dbReference type="Pfam" id="PF00583">
    <property type="entry name" value="Acetyltransf_1"/>
    <property type="match status" value="1"/>
</dbReference>
<proteinExistence type="predicted"/>
<evidence type="ECO:0000313" key="4">
    <source>
        <dbReference type="EMBL" id="CAB4931492.1"/>
    </source>
</evidence>
<dbReference type="EMBL" id="CAFBNE010000005">
    <property type="protein sequence ID" value="CAB4931492.1"/>
    <property type="molecule type" value="Genomic_DNA"/>
</dbReference>
<evidence type="ECO:0000256" key="1">
    <source>
        <dbReference type="ARBA" id="ARBA00022679"/>
    </source>
</evidence>
<dbReference type="PROSITE" id="PS51186">
    <property type="entry name" value="GNAT"/>
    <property type="match status" value="1"/>
</dbReference>
<dbReference type="InterPro" id="IPR000182">
    <property type="entry name" value="GNAT_dom"/>
</dbReference>
<dbReference type="PANTHER" id="PTHR43877">
    <property type="entry name" value="AMINOALKYLPHOSPHONATE N-ACETYLTRANSFERASE-RELATED-RELATED"/>
    <property type="match status" value="1"/>
</dbReference>
<dbReference type="InterPro" id="IPR016181">
    <property type="entry name" value="Acyl_CoA_acyltransferase"/>
</dbReference>
<dbReference type="InterPro" id="IPR050832">
    <property type="entry name" value="Bact_Acetyltransf"/>
</dbReference>
<protein>
    <submittedName>
        <fullName evidence="4">Unannotated protein</fullName>
    </submittedName>
</protein>
<evidence type="ECO:0000259" key="3">
    <source>
        <dbReference type="PROSITE" id="PS51186"/>
    </source>
</evidence>
<dbReference type="CDD" id="cd04301">
    <property type="entry name" value="NAT_SF"/>
    <property type="match status" value="1"/>
</dbReference>
<feature type="domain" description="N-acetyltransferase" evidence="3">
    <location>
        <begin position="181"/>
        <end position="330"/>
    </location>
</feature>
<name>A0A6J7IMF4_9ZZZZ</name>
<evidence type="ECO:0000256" key="2">
    <source>
        <dbReference type="ARBA" id="ARBA00023315"/>
    </source>
</evidence>
<organism evidence="4">
    <name type="scientific">freshwater metagenome</name>
    <dbReference type="NCBI Taxonomy" id="449393"/>
    <lineage>
        <taxon>unclassified sequences</taxon>
        <taxon>metagenomes</taxon>
        <taxon>ecological metagenomes</taxon>
    </lineage>
</organism>